<dbReference type="EMBL" id="WVTA01000017">
    <property type="protein sequence ID" value="KAK3200812.1"/>
    <property type="molecule type" value="Genomic_DNA"/>
</dbReference>
<organism evidence="2 3">
    <name type="scientific">Pseudopithomyces chartarum</name>
    <dbReference type="NCBI Taxonomy" id="1892770"/>
    <lineage>
        <taxon>Eukaryota</taxon>
        <taxon>Fungi</taxon>
        <taxon>Dikarya</taxon>
        <taxon>Ascomycota</taxon>
        <taxon>Pezizomycotina</taxon>
        <taxon>Dothideomycetes</taxon>
        <taxon>Pleosporomycetidae</taxon>
        <taxon>Pleosporales</taxon>
        <taxon>Massarineae</taxon>
        <taxon>Didymosphaeriaceae</taxon>
        <taxon>Pseudopithomyces</taxon>
    </lineage>
</organism>
<dbReference type="InterPro" id="IPR015797">
    <property type="entry name" value="NUDIX_hydrolase-like_dom_sf"/>
</dbReference>
<protein>
    <recommendedName>
        <fullName evidence="1">Nudix hydrolase domain-containing protein</fullName>
    </recommendedName>
</protein>
<dbReference type="InterPro" id="IPR000086">
    <property type="entry name" value="NUDIX_hydrolase_dom"/>
</dbReference>
<gene>
    <name evidence="2" type="ORF">GRF29_213g7227</name>
</gene>
<dbReference type="SUPFAM" id="SSF55811">
    <property type="entry name" value="Nudix"/>
    <property type="match status" value="1"/>
</dbReference>
<dbReference type="CDD" id="cd03676">
    <property type="entry name" value="NUDIX_Tnr3_like"/>
    <property type="match status" value="1"/>
</dbReference>
<sequence length="317" mass="36095">MTGQFQTYAEVVQACYGLPHPNEHEFARMTAPFYRFRLRENWDDDASGNYVTVGWILPSTVTNMRWTNKFKVDHRSQTIDIPYAAGEDYENRAIAEQLELARAQGIFAKSKKLEVEFYRVLGVDRIVRIARGGSGVFGIQTFGVQMTGYTCDERTGELRIWVPKRSSTRMAHPGKMDNTVGGGANADEDHFKCMLREAREEAALPEKWLREHARVAGTISYLYTRDVGALGALNRSLQFVYDVELPSYIVPRPADDEVEEFLFWSIPETLQGLKDGRFKPNSAATLIDFLIRHGYITAKNEPDLETVISHINRRSCL</sequence>
<dbReference type="Pfam" id="PF00293">
    <property type="entry name" value="NUDIX"/>
    <property type="match status" value="1"/>
</dbReference>
<keyword evidence="3" id="KW-1185">Reference proteome</keyword>
<name>A0AAN6RBW8_9PLEO</name>
<dbReference type="GO" id="GO:0044715">
    <property type="term" value="F:8-oxo-dGDP phosphatase activity"/>
    <property type="evidence" value="ECO:0007669"/>
    <property type="project" value="TreeGrafter"/>
</dbReference>
<reference evidence="2 3" key="1">
    <citation type="submission" date="2021-02" db="EMBL/GenBank/DDBJ databases">
        <title>Genome assembly of Pseudopithomyces chartarum.</title>
        <authorList>
            <person name="Jauregui R."/>
            <person name="Singh J."/>
            <person name="Voisey C."/>
        </authorList>
    </citation>
    <scope>NUCLEOTIDE SEQUENCE [LARGE SCALE GENOMIC DNA]</scope>
    <source>
        <strain evidence="2 3">AGR01</strain>
    </source>
</reference>
<evidence type="ECO:0000259" key="1">
    <source>
        <dbReference type="PROSITE" id="PS51462"/>
    </source>
</evidence>
<proteinExistence type="predicted"/>
<dbReference type="PANTHER" id="PTHR13622">
    <property type="entry name" value="THIAMIN PYROPHOSPHOKINASE"/>
    <property type="match status" value="1"/>
</dbReference>
<dbReference type="Proteomes" id="UP001280581">
    <property type="component" value="Unassembled WGS sequence"/>
</dbReference>
<evidence type="ECO:0000313" key="2">
    <source>
        <dbReference type="EMBL" id="KAK3200812.1"/>
    </source>
</evidence>
<dbReference type="FunFam" id="3.90.79.10:FF:000019">
    <property type="entry name" value="Thiamin pyrophosphokinase, putative"/>
    <property type="match status" value="1"/>
</dbReference>
<comment type="caution">
    <text evidence="2">The sequence shown here is derived from an EMBL/GenBank/DDBJ whole genome shotgun (WGS) entry which is preliminary data.</text>
</comment>
<dbReference type="PROSITE" id="PS51462">
    <property type="entry name" value="NUDIX"/>
    <property type="match status" value="1"/>
</dbReference>
<dbReference type="PANTHER" id="PTHR13622:SF8">
    <property type="entry name" value="THIAMIN PYROPHOSPHOKINASE 1"/>
    <property type="match status" value="1"/>
</dbReference>
<accession>A0AAN6RBW8</accession>
<feature type="domain" description="Nudix hydrolase" evidence="1">
    <location>
        <begin position="129"/>
        <end position="286"/>
    </location>
</feature>
<dbReference type="AlphaFoldDB" id="A0AAN6RBW8"/>
<evidence type="ECO:0000313" key="3">
    <source>
        <dbReference type="Proteomes" id="UP001280581"/>
    </source>
</evidence>
<dbReference type="Gene3D" id="3.90.79.10">
    <property type="entry name" value="Nucleoside Triphosphate Pyrophosphohydrolase"/>
    <property type="match status" value="1"/>
</dbReference>